<gene>
    <name evidence="2" type="ORF">Indivirus_4_43</name>
</gene>
<proteinExistence type="predicted"/>
<sequence length="672" mass="77754">MYREPVNSPFVPQIQKDIISQENPQPVPYKQVVDQQFPPKKYPPRETAQAGNPVVDLKVWQPKKPPTMSSLNRDKIPPVMFMPIPGQTPYFPPQFNNMWPYFYNPQVVSPVVKQFSINNGPFVNYSTLSVVKEDALPPEFTNTANTLGERLNLHNFVRSVFIKHHDGEDIDLDGKGKNSLLSYLKFMELNPYSTTNSNNPYKGLPDGMIIYRSCYPIRYDETSNMVQCAPNSIGMNIRIYKLTNAEYNIKKQSLTKFHEYDVWREIAYYEYIREQIIKRKICPNFIMLYGYYISEKCNVDFDKIKLLREKESSLIPDPIKINLSFNKQDETIINPSIKKTFINTVKTLDDNSGKGIVALTEGPTYSIYGWSSKTYLGNGNVHRMVNTGYHTSEVWMSILFQLITGLYTLQLHGIVFSDFSLQNNVYIKDISQHENIVMHWKYKINEFEYYVPNYGYLLLIDSNYKDIKQPDFTLKVSTGKTHKIHSNIFKDGVYDQTTINNLAFDTFLTAFNPNSFDKSFTNFGGTKPPSDILDLIKRIHSDASSQNANKNIGHYIYTYMGTLLNNRVGTYLTELELKNVRKDDAKPFKPGQIVIHEVQNETYKFVIFVNQNNNMATILTKEDPSKKDIIESVIPKDSLFSYSRYDNVVQNYRPNVSNLNEDELLETYVVSK</sequence>
<organism evidence="2">
    <name type="scientific">Indivirus ILV1</name>
    <dbReference type="NCBI Taxonomy" id="1977633"/>
    <lineage>
        <taxon>Viruses</taxon>
        <taxon>Varidnaviria</taxon>
        <taxon>Bamfordvirae</taxon>
        <taxon>Nucleocytoviricota</taxon>
        <taxon>Megaviricetes</taxon>
        <taxon>Imitervirales</taxon>
        <taxon>Mimiviridae</taxon>
        <taxon>Klosneuvirinae</taxon>
        <taxon>Indivirus</taxon>
    </lineage>
</organism>
<evidence type="ECO:0000313" key="2">
    <source>
        <dbReference type="EMBL" id="ARF09871.1"/>
    </source>
</evidence>
<accession>A0A1V0SDV4</accession>
<evidence type="ECO:0008006" key="3">
    <source>
        <dbReference type="Google" id="ProtNLM"/>
    </source>
</evidence>
<name>A0A1V0SDV4_9VIRU</name>
<reference evidence="2" key="1">
    <citation type="journal article" date="2017" name="Science">
        <title>Giant viruses with an expanded complement of translation system components.</title>
        <authorList>
            <person name="Schulz F."/>
            <person name="Yutin N."/>
            <person name="Ivanova N.N."/>
            <person name="Ortega D.R."/>
            <person name="Lee T.K."/>
            <person name="Vierheilig J."/>
            <person name="Daims H."/>
            <person name="Horn M."/>
            <person name="Wagner M."/>
            <person name="Jensen G.J."/>
            <person name="Kyrpides N.C."/>
            <person name="Koonin E.V."/>
            <person name="Woyke T."/>
        </authorList>
    </citation>
    <scope>NUCLEOTIDE SEQUENCE</scope>
    <source>
        <strain evidence="2">ILV1</strain>
    </source>
</reference>
<dbReference type="EMBL" id="KY684088">
    <property type="protein sequence ID" value="ARF09871.1"/>
    <property type="molecule type" value="Genomic_DNA"/>
</dbReference>
<feature type="region of interest" description="Disordered" evidence="1">
    <location>
        <begin position="1"/>
        <end position="26"/>
    </location>
</feature>
<evidence type="ECO:0000256" key="1">
    <source>
        <dbReference type="SAM" id="MobiDB-lite"/>
    </source>
</evidence>
<protein>
    <recommendedName>
        <fullName evidence="3">Protein kinase domain-containing protein</fullName>
    </recommendedName>
</protein>